<feature type="region of interest" description="Disordered" evidence="1">
    <location>
        <begin position="824"/>
        <end position="857"/>
    </location>
</feature>
<feature type="region of interest" description="Disordered" evidence="1">
    <location>
        <begin position="69"/>
        <end position="148"/>
    </location>
</feature>
<proteinExistence type="predicted"/>
<feature type="region of interest" description="Disordered" evidence="1">
    <location>
        <begin position="163"/>
        <end position="184"/>
    </location>
</feature>
<sequence>MYPLSFHVQRAPGRWIPFASWGRDHLIFFAAGFNVAYCQPVPCFPLTSSFRLYPTHSYAIWTLMPAHHSAPPEHRPPSTDTANCHKSRTKISRLSTYQATGSRRRQTHDASYSLGSAELHTSPLTPSSSVDSQYPTPPSSMRKGRRETFVIKNPGEEVDKLKAVDDGRSSVSSSGKASRRETIAARVTPDTVSLAGGSSAVASSSASSQSFGLSSKHASDSDVLAELQALSLELEKMSALGSPQTPQHPVGMHRSRRQIFDVPERTPEDALAYDALDELLAVAAELNNMQRLDSHNLLNRQEPGSTRNRSTVDRRRREAIIAEGIPAAFVSFLEVSSFLDLDSEHISRRILEFEVYEHSFNGVEVPSILVTQAEDPLLHSRRGGLHAMPSTGLLAPPLIDARGRVEAPLVVAPNPIPIPAPTPSLIQSALQSEDSFVSVNLLDAISIDPECPPILHDFVRCDCVECTLPNSSENAPVPDLSASKSHTSDETTATDVSKTSDLTPARVRPVTRKPAQPRLASRAKTLIHSTPLGVHRPSSLSLSLFAAVDTFQAQSPKSLQEVSGKEESPVVSGQVRPEVKIATRRKGVDWLAETPDVEPRRAGGYVVPVTRGRFGSRIRWLDRKGECQSTDTSSTKCSTLVRAPLSASQPRPGSEAFEKQLRKRLRRVAPADDSFKSRLAYKANSWIDRVRGLPKRVIRLPTAPPPSRAASLVLPLIFVTCEDEMGVEYKPVARRQRVKTTKAKKGSLVEPRVRYSWQWNPKADVPTERPVGLAPPPDVAPLQEEGLLAAIPEEPESDDGHVVDVCQRMADMDVLVARLRAEMDAEGSEDSADTVRMPSLVREDGDSPALDRSQDTTIGEDEYQTAQEDCDSDVVAEHAALIKYMSKLWEDLDEDEMCLELQRVLAAIAGEDA</sequence>
<evidence type="ECO:0000256" key="1">
    <source>
        <dbReference type="SAM" id="MobiDB-lite"/>
    </source>
</evidence>
<reference evidence="2 3" key="1">
    <citation type="submission" date="2019-02" db="EMBL/GenBank/DDBJ databases">
        <title>Genome sequencing of the rare red list fungi Dentipellis fragilis.</title>
        <authorList>
            <person name="Buettner E."/>
            <person name="Kellner H."/>
        </authorList>
    </citation>
    <scope>NUCLEOTIDE SEQUENCE [LARGE SCALE GENOMIC DNA]</scope>
    <source>
        <strain evidence="2 3">DSM 105465</strain>
    </source>
</reference>
<dbReference type="Proteomes" id="UP000298327">
    <property type="component" value="Unassembled WGS sequence"/>
</dbReference>
<feature type="compositionally biased region" description="Polar residues" evidence="1">
    <location>
        <begin position="122"/>
        <end position="134"/>
    </location>
</feature>
<evidence type="ECO:0000313" key="3">
    <source>
        <dbReference type="Proteomes" id="UP000298327"/>
    </source>
</evidence>
<dbReference type="EMBL" id="SEOQ01000048">
    <property type="protein sequence ID" value="TFY71505.1"/>
    <property type="molecule type" value="Genomic_DNA"/>
</dbReference>
<keyword evidence="3" id="KW-1185">Reference proteome</keyword>
<dbReference type="OrthoDB" id="3270926at2759"/>
<comment type="caution">
    <text evidence="2">The sequence shown here is derived from an EMBL/GenBank/DDBJ whole genome shotgun (WGS) entry which is preliminary data.</text>
</comment>
<name>A0A4Y9Z9R0_9AGAM</name>
<feature type="region of interest" description="Disordered" evidence="1">
    <location>
        <begin position="472"/>
        <end position="519"/>
    </location>
</feature>
<accession>A0A4Y9Z9R0</accession>
<dbReference type="AlphaFoldDB" id="A0A4Y9Z9R0"/>
<gene>
    <name evidence="2" type="ORF">EVG20_g1489</name>
</gene>
<organism evidence="2 3">
    <name type="scientific">Dentipellis fragilis</name>
    <dbReference type="NCBI Taxonomy" id="205917"/>
    <lineage>
        <taxon>Eukaryota</taxon>
        <taxon>Fungi</taxon>
        <taxon>Dikarya</taxon>
        <taxon>Basidiomycota</taxon>
        <taxon>Agaricomycotina</taxon>
        <taxon>Agaricomycetes</taxon>
        <taxon>Russulales</taxon>
        <taxon>Hericiaceae</taxon>
        <taxon>Dentipellis</taxon>
    </lineage>
</organism>
<feature type="compositionally biased region" description="Polar residues" evidence="1">
    <location>
        <begin position="482"/>
        <end position="502"/>
    </location>
</feature>
<evidence type="ECO:0000313" key="2">
    <source>
        <dbReference type="EMBL" id="TFY71505.1"/>
    </source>
</evidence>
<protein>
    <submittedName>
        <fullName evidence="2">Uncharacterized protein</fullName>
    </submittedName>
</protein>
<feature type="compositionally biased region" description="Polar residues" evidence="1">
    <location>
        <begin position="92"/>
        <end position="101"/>
    </location>
</feature>